<dbReference type="GO" id="GO:0006298">
    <property type="term" value="P:mismatch repair"/>
    <property type="evidence" value="ECO:0007669"/>
    <property type="project" value="TreeGrafter"/>
</dbReference>
<dbReference type="GO" id="GO:0043137">
    <property type="term" value="P:DNA replication, removal of RNA primer"/>
    <property type="evidence" value="ECO:0007669"/>
    <property type="project" value="TreeGrafter"/>
</dbReference>
<dbReference type="CDD" id="cd07182">
    <property type="entry name" value="RNase_HII_bacteria_HII_like"/>
    <property type="match status" value="1"/>
</dbReference>
<evidence type="ECO:0000256" key="8">
    <source>
        <dbReference type="ARBA" id="ARBA00022759"/>
    </source>
</evidence>
<keyword evidence="5" id="KW-0963">Cytoplasm</keyword>
<keyword evidence="15" id="KW-1185">Reference proteome</keyword>
<comment type="function">
    <text evidence="2 12">Endonuclease that specifically degrades the RNA of RNA-DNA hybrids.</text>
</comment>
<evidence type="ECO:0000256" key="9">
    <source>
        <dbReference type="ARBA" id="ARBA00022801"/>
    </source>
</evidence>
<evidence type="ECO:0000256" key="5">
    <source>
        <dbReference type="ARBA" id="ARBA00022490"/>
    </source>
</evidence>
<dbReference type="GO" id="GO:0004523">
    <property type="term" value="F:RNA-DNA hybrid ribonuclease activity"/>
    <property type="evidence" value="ECO:0007669"/>
    <property type="project" value="UniProtKB-EC"/>
</dbReference>
<evidence type="ECO:0000256" key="7">
    <source>
        <dbReference type="ARBA" id="ARBA00022723"/>
    </source>
</evidence>
<keyword evidence="9 12" id="KW-0378">Hydrolase</keyword>
<evidence type="ECO:0000256" key="3">
    <source>
        <dbReference type="ARBA" id="ARBA00004496"/>
    </source>
</evidence>
<protein>
    <recommendedName>
        <fullName evidence="12">Ribonuclease</fullName>
        <ecNumber evidence="12">3.1.26.4</ecNumber>
    </recommendedName>
</protein>
<evidence type="ECO:0000313" key="15">
    <source>
        <dbReference type="Proteomes" id="UP000265916"/>
    </source>
</evidence>
<comment type="similarity">
    <text evidence="4">Belongs to the RNase HII family. RnhC subfamily.</text>
</comment>
<dbReference type="SUPFAM" id="SSF53098">
    <property type="entry name" value="Ribonuclease H-like"/>
    <property type="match status" value="2"/>
</dbReference>
<dbReference type="GO" id="GO:0046872">
    <property type="term" value="F:metal ion binding"/>
    <property type="evidence" value="ECO:0007669"/>
    <property type="project" value="UniProtKB-KW"/>
</dbReference>
<feature type="domain" description="RNase H type-2" evidence="13">
    <location>
        <begin position="151"/>
        <end position="383"/>
    </location>
</feature>
<dbReference type="GO" id="GO:0005737">
    <property type="term" value="C:cytoplasm"/>
    <property type="evidence" value="ECO:0007669"/>
    <property type="project" value="UniProtKB-SubCell"/>
</dbReference>
<sequence length="392" mass="44250">MISHDPQLNPKFQAKSSAKATLKADPIELKNTFTEVGNASGLPFDENVFRLGEDVFSKLLKNHQKLLVIGVDEAGRGCMFGPVVTAAACIGFVDYSAARIVADMSPSLRLSNILVFQRRVSQDLLMREEQEVKQRLTPEEHKNMIMQQLFKQRAPTDSVFVQDYADAANVLLTPINPIYNALQIQLDLSQSKDMINYVLKDQDSKKLSEKRRQSLYQEFVVQGEKGSIIYAIEEGSVSEIDEHNILNATLKAMERAVNKVLALLQNRCKIYGINWKHVKERIVVVFDGNNVPKITDDQVAKIAAVKGDLRVREVSVASILAKTYRDNLMEDLSNNPNYAMYNLAKHKGYVTSEHVGLLMQYGPSDLHRKEYKQVRMAIELHGKKANQNNKSQ</sequence>
<keyword evidence="8 12" id="KW-0255">Endonuclease</keyword>
<evidence type="ECO:0000313" key="14">
    <source>
        <dbReference type="EMBL" id="RIY38800.1"/>
    </source>
</evidence>
<organism evidence="14 15">
    <name type="scientific">Psittacicella hinzii</name>
    <dbReference type="NCBI Taxonomy" id="2028575"/>
    <lineage>
        <taxon>Bacteria</taxon>
        <taxon>Pseudomonadati</taxon>
        <taxon>Pseudomonadota</taxon>
        <taxon>Gammaproteobacteria</taxon>
        <taxon>Pasteurellales</taxon>
        <taxon>Psittacicellaceae</taxon>
        <taxon>Psittacicella</taxon>
    </lineage>
</organism>
<evidence type="ECO:0000256" key="6">
    <source>
        <dbReference type="ARBA" id="ARBA00022722"/>
    </source>
</evidence>
<comment type="caution">
    <text evidence="14">The sequence shown here is derived from an EMBL/GenBank/DDBJ whole genome shotgun (WGS) entry which is preliminary data.</text>
</comment>
<dbReference type="EC" id="3.1.26.4" evidence="12"/>
<dbReference type="InterPro" id="IPR012337">
    <property type="entry name" value="RNaseH-like_sf"/>
</dbReference>
<dbReference type="Gene3D" id="3.30.420.10">
    <property type="entry name" value="Ribonuclease H-like superfamily/Ribonuclease H"/>
    <property type="match status" value="2"/>
</dbReference>
<dbReference type="InterPro" id="IPR036397">
    <property type="entry name" value="RNaseH_sf"/>
</dbReference>
<proteinExistence type="inferred from homology"/>
<comment type="catalytic activity">
    <reaction evidence="1 12">
        <text>Endonucleolytic cleavage to 5'-phosphomonoester.</text>
        <dbReference type="EC" id="3.1.26.4"/>
    </reaction>
</comment>
<dbReference type="PROSITE" id="PS51975">
    <property type="entry name" value="RNASE_H_2"/>
    <property type="match status" value="1"/>
</dbReference>
<evidence type="ECO:0000256" key="11">
    <source>
        <dbReference type="PROSITE-ProRule" id="PRU01319"/>
    </source>
</evidence>
<dbReference type="PANTHER" id="PTHR10954:SF23">
    <property type="entry name" value="RIBONUCLEASE"/>
    <property type="match status" value="1"/>
</dbReference>
<keyword evidence="6 12" id="KW-0540">Nuclease</keyword>
<dbReference type="RefSeq" id="WP_119530913.1">
    <property type="nucleotide sequence ID" value="NZ_JBHSSP010000045.1"/>
</dbReference>
<reference evidence="14 15" key="1">
    <citation type="submission" date="2017-08" db="EMBL/GenBank/DDBJ databases">
        <title>Reclassification of Bisgaard taxon 37 and 44.</title>
        <authorList>
            <person name="Christensen H."/>
        </authorList>
    </citation>
    <scope>NUCLEOTIDE SEQUENCE [LARGE SCALE GENOMIC DNA]</scope>
    <source>
        <strain evidence="14 15">111</strain>
    </source>
</reference>
<keyword evidence="7" id="KW-0479">Metal-binding</keyword>
<accession>A0A3A1YPB7</accession>
<dbReference type="EMBL" id="NRJG01000052">
    <property type="protein sequence ID" value="RIY38800.1"/>
    <property type="molecule type" value="Genomic_DNA"/>
</dbReference>
<dbReference type="OrthoDB" id="9803420at2"/>
<dbReference type="GO" id="GO:0003723">
    <property type="term" value="F:RNA binding"/>
    <property type="evidence" value="ECO:0007669"/>
    <property type="project" value="UniProtKB-UniRule"/>
</dbReference>
<comment type="caution">
    <text evidence="11">Lacks conserved residue(s) required for the propagation of feature annotation.</text>
</comment>
<evidence type="ECO:0000259" key="13">
    <source>
        <dbReference type="PROSITE" id="PS51975"/>
    </source>
</evidence>
<evidence type="ECO:0000256" key="1">
    <source>
        <dbReference type="ARBA" id="ARBA00000077"/>
    </source>
</evidence>
<dbReference type="Proteomes" id="UP000265916">
    <property type="component" value="Unassembled WGS sequence"/>
</dbReference>
<evidence type="ECO:0000256" key="4">
    <source>
        <dbReference type="ARBA" id="ARBA00008378"/>
    </source>
</evidence>
<dbReference type="AlphaFoldDB" id="A0A3A1YPB7"/>
<evidence type="ECO:0000256" key="10">
    <source>
        <dbReference type="ARBA" id="ARBA00023211"/>
    </source>
</evidence>
<dbReference type="InterPro" id="IPR024567">
    <property type="entry name" value="RNase_HII/HIII_dom"/>
</dbReference>
<comment type="subcellular location">
    <subcellularLocation>
        <location evidence="3">Cytoplasm</location>
    </subcellularLocation>
</comment>
<dbReference type="InterPro" id="IPR001352">
    <property type="entry name" value="RNase_HII/HIII"/>
</dbReference>
<dbReference type="PANTHER" id="PTHR10954">
    <property type="entry name" value="RIBONUCLEASE H2 SUBUNIT A"/>
    <property type="match status" value="1"/>
</dbReference>
<evidence type="ECO:0000256" key="12">
    <source>
        <dbReference type="RuleBase" id="RU003515"/>
    </source>
</evidence>
<dbReference type="InterPro" id="IPR022898">
    <property type="entry name" value="RNase_HII"/>
</dbReference>
<keyword evidence="10" id="KW-0464">Manganese</keyword>
<dbReference type="GO" id="GO:0032299">
    <property type="term" value="C:ribonuclease H2 complex"/>
    <property type="evidence" value="ECO:0007669"/>
    <property type="project" value="TreeGrafter"/>
</dbReference>
<gene>
    <name evidence="14" type="ORF">CKF58_03215</name>
</gene>
<evidence type="ECO:0000256" key="2">
    <source>
        <dbReference type="ARBA" id="ARBA00004065"/>
    </source>
</evidence>
<dbReference type="Pfam" id="PF01351">
    <property type="entry name" value="RNase_HII"/>
    <property type="match status" value="1"/>
</dbReference>
<name>A0A3A1YPB7_9GAMM</name>